<evidence type="ECO:0000259" key="2">
    <source>
        <dbReference type="Pfam" id="PF01636"/>
    </source>
</evidence>
<dbReference type="CDD" id="cd05154">
    <property type="entry name" value="ACAD10_11_N-like"/>
    <property type="match status" value="1"/>
</dbReference>
<evidence type="ECO:0000256" key="1">
    <source>
        <dbReference type="SAM" id="MobiDB-lite"/>
    </source>
</evidence>
<protein>
    <submittedName>
        <fullName evidence="3">Aminoglycoside phosphotransferase</fullName>
    </submittedName>
</protein>
<dbReference type="InterPro" id="IPR041726">
    <property type="entry name" value="ACAD10_11_N"/>
</dbReference>
<evidence type="ECO:0000313" key="4">
    <source>
        <dbReference type="Proteomes" id="UP000035721"/>
    </source>
</evidence>
<organism evidence="3 4">
    <name type="scientific">Nostocoides japonicum T1-X7</name>
    <dbReference type="NCBI Taxonomy" id="1194083"/>
    <lineage>
        <taxon>Bacteria</taxon>
        <taxon>Bacillati</taxon>
        <taxon>Actinomycetota</taxon>
        <taxon>Actinomycetes</taxon>
        <taxon>Micrococcales</taxon>
        <taxon>Intrasporangiaceae</taxon>
        <taxon>Nostocoides</taxon>
    </lineage>
</organism>
<dbReference type="InterPro" id="IPR011009">
    <property type="entry name" value="Kinase-like_dom_sf"/>
</dbReference>
<evidence type="ECO:0000313" key="3">
    <source>
        <dbReference type="EMBL" id="CCH78522.1"/>
    </source>
</evidence>
<keyword evidence="3" id="KW-0808">Transferase</keyword>
<dbReference type="Gene3D" id="3.90.1200.10">
    <property type="match status" value="1"/>
</dbReference>
<accession>A0A077M069</accession>
<dbReference type="InterPro" id="IPR052898">
    <property type="entry name" value="ACAD10-like"/>
</dbReference>
<feature type="region of interest" description="Disordered" evidence="1">
    <location>
        <begin position="1"/>
        <end position="20"/>
    </location>
</feature>
<dbReference type="AlphaFoldDB" id="A0A077M069"/>
<name>A0A077M069_9MICO</name>
<dbReference type="Pfam" id="PF01636">
    <property type="entry name" value="APH"/>
    <property type="match status" value="1"/>
</dbReference>
<proteinExistence type="predicted"/>
<dbReference type="EMBL" id="CAJB01000223">
    <property type="protein sequence ID" value="CCH78522.1"/>
    <property type="molecule type" value="Genomic_DNA"/>
</dbReference>
<dbReference type="PANTHER" id="PTHR47829">
    <property type="entry name" value="HYDROLASE, PUTATIVE (AFU_ORTHOLOGUE AFUA_1G12880)-RELATED"/>
    <property type="match status" value="1"/>
</dbReference>
<keyword evidence="4" id="KW-1185">Reference proteome</keyword>
<reference evidence="3 4" key="1">
    <citation type="journal article" date="2013" name="ISME J.">
        <title>A metabolic model for members of the genus Tetrasphaera involved in enhanced biological phosphorus removal.</title>
        <authorList>
            <person name="Kristiansen R."/>
            <person name="Nguyen H.T.T."/>
            <person name="Saunders A.M."/>
            <person name="Nielsen J.L."/>
            <person name="Wimmer R."/>
            <person name="Le V.Q."/>
            <person name="McIlroy S.J."/>
            <person name="Petrovski S."/>
            <person name="Seviour R.J."/>
            <person name="Calteau A."/>
            <person name="Nielsen K.L."/>
            <person name="Nielsen P.H."/>
        </authorList>
    </citation>
    <scope>NUCLEOTIDE SEQUENCE [LARGE SCALE GENOMIC DNA]</scope>
    <source>
        <strain evidence="3 4">T1-X7</strain>
    </source>
</reference>
<feature type="domain" description="Aminoglycoside phosphotransferase" evidence="2">
    <location>
        <begin position="70"/>
        <end position="282"/>
    </location>
</feature>
<sequence length="373" mass="40719">MGHGPAGVEPSGARDRRPVEAVVTTEPDGVEVVQRQRDACGLTHQPLLVLDAVRDLLDAHGIGEGPIAWQRIGAGQSNVTYLLRRGPRPPLPRSAHDMVREARIQQLVCREGLPVPEILAVCEDESVLGVPFYVMSALDGEVVTDSLPTALDSRSDRAAIGAVVVDILLRLHSVDVTHGELSAFGRPDGYLDRQVTRFAGLWSVNSRRELPLVDELAQWLSRHRPMSQRPALVHGDYRIGNLMFERIPPARVLAVLDWEMATLGDPLADLGYLTATWSEPGTMPTPLHLSPVTGLPGFATTADLTELYAAASALDLTPLPWYQTLALWKAAIFCEAMHTRWLDGERPGDEFAPALADGVPLLLEQALRHANEL</sequence>
<dbReference type="PANTHER" id="PTHR47829:SF1">
    <property type="entry name" value="HAD FAMILY PHOSPHATASE"/>
    <property type="match status" value="1"/>
</dbReference>
<gene>
    <name evidence="3" type="ORF">BN12_30048</name>
</gene>
<dbReference type="SUPFAM" id="SSF56112">
    <property type="entry name" value="Protein kinase-like (PK-like)"/>
    <property type="match status" value="1"/>
</dbReference>
<dbReference type="Gene3D" id="3.30.200.20">
    <property type="entry name" value="Phosphorylase Kinase, domain 1"/>
    <property type="match status" value="1"/>
</dbReference>
<dbReference type="Proteomes" id="UP000035721">
    <property type="component" value="Unassembled WGS sequence"/>
</dbReference>
<dbReference type="STRING" id="1194083.BN12_30048"/>
<comment type="caution">
    <text evidence="3">The sequence shown here is derived from an EMBL/GenBank/DDBJ whole genome shotgun (WGS) entry which is preliminary data.</text>
</comment>
<dbReference type="InterPro" id="IPR002575">
    <property type="entry name" value="Aminoglycoside_PTrfase"/>
</dbReference>
<dbReference type="GO" id="GO:0016740">
    <property type="term" value="F:transferase activity"/>
    <property type="evidence" value="ECO:0007669"/>
    <property type="project" value="UniProtKB-KW"/>
</dbReference>